<proteinExistence type="predicted"/>
<feature type="region of interest" description="Disordered" evidence="1">
    <location>
        <begin position="1"/>
        <end position="36"/>
    </location>
</feature>
<evidence type="ECO:0000313" key="2">
    <source>
        <dbReference type="EMBL" id="PMD18659.1"/>
    </source>
</evidence>
<evidence type="ECO:0000313" key="3">
    <source>
        <dbReference type="Proteomes" id="UP000235672"/>
    </source>
</evidence>
<gene>
    <name evidence="2" type="ORF">NA56DRAFT_751327</name>
</gene>
<reference evidence="2 3" key="1">
    <citation type="submission" date="2016-05" db="EMBL/GenBank/DDBJ databases">
        <title>A degradative enzymes factory behind the ericoid mycorrhizal symbiosis.</title>
        <authorList>
            <consortium name="DOE Joint Genome Institute"/>
            <person name="Martino E."/>
            <person name="Morin E."/>
            <person name="Grelet G."/>
            <person name="Kuo A."/>
            <person name="Kohler A."/>
            <person name="Daghino S."/>
            <person name="Barry K."/>
            <person name="Choi C."/>
            <person name="Cichocki N."/>
            <person name="Clum A."/>
            <person name="Copeland A."/>
            <person name="Hainaut M."/>
            <person name="Haridas S."/>
            <person name="Labutti K."/>
            <person name="Lindquist E."/>
            <person name="Lipzen A."/>
            <person name="Khouja H.-R."/>
            <person name="Murat C."/>
            <person name="Ohm R."/>
            <person name="Olson A."/>
            <person name="Spatafora J."/>
            <person name="Veneault-Fourrey C."/>
            <person name="Henrissat B."/>
            <person name="Grigoriev I."/>
            <person name="Martin F."/>
            <person name="Perotto S."/>
        </authorList>
    </citation>
    <scope>NUCLEOTIDE SEQUENCE [LARGE SCALE GENOMIC DNA]</scope>
    <source>
        <strain evidence="2 3">UAMH 7357</strain>
    </source>
</reference>
<name>A0A2J6PXA2_9HELO</name>
<accession>A0A2J6PXA2</accession>
<protein>
    <submittedName>
        <fullName evidence="2">Uncharacterized protein</fullName>
    </submittedName>
</protein>
<keyword evidence="3" id="KW-1185">Reference proteome</keyword>
<sequence length="183" mass="20505">MGPSSVKNATPSKGSKRTRADSESILTNDTPGGEGGVVQGNAASFHANVNAAGFQNENPRCYGCYGRDENGADDLNYDGYYSNNCSIMWDLANRGCIHKFGQNDYKQAARQDNRYRMNEEARLAVQERANDYYVTGVHIAKRVPQYCSMTIAEHIRTIPEWASRDWAALKVVLLKEFRDDDDH</sequence>
<dbReference type="AlphaFoldDB" id="A0A2J6PXA2"/>
<feature type="compositionally biased region" description="Polar residues" evidence="1">
    <location>
        <begin position="1"/>
        <end position="13"/>
    </location>
</feature>
<dbReference type="Proteomes" id="UP000235672">
    <property type="component" value="Unassembled WGS sequence"/>
</dbReference>
<organism evidence="2 3">
    <name type="scientific">Hyaloscypha hepaticicola</name>
    <dbReference type="NCBI Taxonomy" id="2082293"/>
    <lineage>
        <taxon>Eukaryota</taxon>
        <taxon>Fungi</taxon>
        <taxon>Dikarya</taxon>
        <taxon>Ascomycota</taxon>
        <taxon>Pezizomycotina</taxon>
        <taxon>Leotiomycetes</taxon>
        <taxon>Helotiales</taxon>
        <taxon>Hyaloscyphaceae</taxon>
        <taxon>Hyaloscypha</taxon>
    </lineage>
</organism>
<evidence type="ECO:0000256" key="1">
    <source>
        <dbReference type="SAM" id="MobiDB-lite"/>
    </source>
</evidence>
<dbReference type="EMBL" id="KZ613493">
    <property type="protein sequence ID" value="PMD18659.1"/>
    <property type="molecule type" value="Genomic_DNA"/>
</dbReference>